<organism evidence="3 4">
    <name type="scientific">Ascochyta lentis</name>
    <dbReference type="NCBI Taxonomy" id="205686"/>
    <lineage>
        <taxon>Eukaryota</taxon>
        <taxon>Fungi</taxon>
        <taxon>Dikarya</taxon>
        <taxon>Ascomycota</taxon>
        <taxon>Pezizomycotina</taxon>
        <taxon>Dothideomycetes</taxon>
        <taxon>Pleosporomycetidae</taxon>
        <taxon>Pleosporales</taxon>
        <taxon>Pleosporineae</taxon>
        <taxon>Didymellaceae</taxon>
        <taxon>Ascochyta</taxon>
    </lineage>
</organism>
<feature type="chain" id="PRO_5034127987" evidence="2">
    <location>
        <begin position="19"/>
        <end position="323"/>
    </location>
</feature>
<dbReference type="Proteomes" id="UP000651452">
    <property type="component" value="Unassembled WGS sequence"/>
</dbReference>
<dbReference type="AlphaFoldDB" id="A0A8H7J8N2"/>
<name>A0A8H7J8N2_9PLEO</name>
<accession>A0A8H7J8N2</accession>
<comment type="caution">
    <text evidence="3">The sequence shown here is derived from an EMBL/GenBank/DDBJ whole genome shotgun (WGS) entry which is preliminary data.</text>
</comment>
<keyword evidence="1" id="KW-1133">Transmembrane helix</keyword>
<evidence type="ECO:0000313" key="4">
    <source>
        <dbReference type="Proteomes" id="UP000651452"/>
    </source>
</evidence>
<keyword evidence="2" id="KW-0732">Signal</keyword>
<feature type="transmembrane region" description="Helical" evidence="1">
    <location>
        <begin position="210"/>
        <end position="231"/>
    </location>
</feature>
<dbReference type="EMBL" id="RZGK01000003">
    <property type="protein sequence ID" value="KAF9700140.1"/>
    <property type="molecule type" value="Genomic_DNA"/>
</dbReference>
<evidence type="ECO:0000256" key="1">
    <source>
        <dbReference type="SAM" id="Phobius"/>
    </source>
</evidence>
<evidence type="ECO:0000256" key="2">
    <source>
        <dbReference type="SAM" id="SignalP"/>
    </source>
</evidence>
<reference evidence="3" key="2">
    <citation type="submission" date="2020-09" db="EMBL/GenBank/DDBJ databases">
        <title>Reference genome assembly for Australian Ascochyta lentis isolate Al4.</title>
        <authorList>
            <person name="Lee R.C."/>
            <person name="Farfan-Caceres L.M."/>
            <person name="Debler J.W."/>
            <person name="Williams A.H."/>
            <person name="Henares B.M."/>
        </authorList>
    </citation>
    <scope>NUCLEOTIDE SEQUENCE</scope>
    <source>
        <strain evidence="3">Al4</strain>
    </source>
</reference>
<dbReference type="OrthoDB" id="5347452at2759"/>
<protein>
    <submittedName>
        <fullName evidence="3">Uncharacterized protein</fullName>
    </submittedName>
</protein>
<proteinExistence type="predicted"/>
<keyword evidence="4" id="KW-1185">Reference proteome</keyword>
<keyword evidence="1" id="KW-0812">Transmembrane</keyword>
<feature type="signal peptide" evidence="2">
    <location>
        <begin position="1"/>
        <end position="18"/>
    </location>
</feature>
<keyword evidence="1" id="KW-0472">Membrane</keyword>
<reference evidence="3" key="1">
    <citation type="submission" date="2018-12" db="EMBL/GenBank/DDBJ databases">
        <authorList>
            <person name="Syme R.A."/>
            <person name="Farfan-Caceres L."/>
            <person name="Lichtenzveig J."/>
        </authorList>
    </citation>
    <scope>NUCLEOTIDE SEQUENCE</scope>
    <source>
        <strain evidence="3">Al4</strain>
    </source>
</reference>
<sequence>MNIFHALCAILAPALVSAAAFAIPQPTQLFAPAADNWSPAPTAAPQLGFSLFGREAQQANQDNTCGYVSGLSASSITCANPKAICATNTFYGVHGCCDPSALSACTIATSCIASTAMTSLCTNDACSTDNAIAKCTAPASPECYRWLFAYDSTTMTQHGCAATGYTSTAQRSYGASRTPSALVTAPASSLPSSSPSLVAATQKNQSLGPIVGGTVGGCVVLSLVALAAFLIHRRRRRCTTRYPHSDPQFYSTGFPTWSAQDLKAWQLAGGVRRPDAPYLGVSEVHGDDRAVEVEALEKGKVGRWQVGVRVRVGFRARWRWRLL</sequence>
<gene>
    <name evidence="3" type="ORF">EKO04_001216</name>
</gene>
<evidence type="ECO:0000313" key="3">
    <source>
        <dbReference type="EMBL" id="KAF9700140.1"/>
    </source>
</evidence>